<feature type="domain" description="Release factor glutamine methyltransferase N-terminal" evidence="7">
    <location>
        <begin position="11"/>
        <end position="76"/>
    </location>
</feature>
<dbReference type="OrthoDB" id="9800643at2"/>
<dbReference type="Pfam" id="PF05175">
    <property type="entry name" value="MTS"/>
    <property type="match status" value="1"/>
</dbReference>
<dbReference type="CDD" id="cd02440">
    <property type="entry name" value="AdoMet_MTases"/>
    <property type="match status" value="1"/>
</dbReference>
<comment type="catalytic activity">
    <reaction evidence="4 5">
        <text>L-glutaminyl-[peptide chain release factor] + S-adenosyl-L-methionine = N(5)-methyl-L-glutaminyl-[peptide chain release factor] + S-adenosyl-L-homocysteine + H(+)</text>
        <dbReference type="Rhea" id="RHEA:42896"/>
        <dbReference type="Rhea" id="RHEA-COMP:10271"/>
        <dbReference type="Rhea" id="RHEA-COMP:10272"/>
        <dbReference type="ChEBI" id="CHEBI:15378"/>
        <dbReference type="ChEBI" id="CHEBI:30011"/>
        <dbReference type="ChEBI" id="CHEBI:57856"/>
        <dbReference type="ChEBI" id="CHEBI:59789"/>
        <dbReference type="ChEBI" id="CHEBI:61891"/>
        <dbReference type="EC" id="2.1.1.297"/>
    </reaction>
</comment>
<keyword evidence="1 5" id="KW-0489">Methyltransferase</keyword>
<dbReference type="AlphaFoldDB" id="A0A4S3KUA9"/>
<comment type="function">
    <text evidence="5">Methylates the class 1 translation termination release factors RF1/PrfA and RF2/PrfB on the glutamine residue of the universally conserved GGQ motif.</text>
</comment>
<reference evidence="8 9" key="1">
    <citation type="submission" date="2017-02" db="EMBL/GenBank/DDBJ databases">
        <title>Whole genome sequencing of Metallibacterium scheffleri DSM 24874 (T).</title>
        <authorList>
            <person name="Kumar S."/>
            <person name="Patil P."/>
            <person name="Patil P.B."/>
        </authorList>
    </citation>
    <scope>NUCLEOTIDE SEQUENCE [LARGE SCALE GENOMIC DNA]</scope>
    <source>
        <strain evidence="8 9">DSM 24874</strain>
    </source>
</reference>
<dbReference type="PANTHER" id="PTHR18895:SF74">
    <property type="entry name" value="MTRF1L RELEASE FACTOR GLUTAMINE METHYLTRANSFERASE"/>
    <property type="match status" value="1"/>
</dbReference>
<dbReference type="EC" id="2.1.1.297" evidence="5"/>
<feature type="binding site" evidence="5">
    <location>
        <position position="144"/>
    </location>
    <ligand>
        <name>S-adenosyl-L-methionine</name>
        <dbReference type="ChEBI" id="CHEBI:59789"/>
    </ligand>
</feature>
<dbReference type="InterPro" id="IPR007848">
    <property type="entry name" value="Small_mtfrase_dom"/>
</dbReference>
<dbReference type="Gene3D" id="3.40.50.150">
    <property type="entry name" value="Vaccinia Virus protein VP39"/>
    <property type="match status" value="1"/>
</dbReference>
<dbReference type="GO" id="GO:0003676">
    <property type="term" value="F:nucleic acid binding"/>
    <property type="evidence" value="ECO:0007669"/>
    <property type="project" value="InterPro"/>
</dbReference>
<dbReference type="SUPFAM" id="SSF53335">
    <property type="entry name" value="S-adenosyl-L-methionine-dependent methyltransferases"/>
    <property type="match status" value="1"/>
</dbReference>
<dbReference type="FunFam" id="3.40.50.150:FF:000053">
    <property type="entry name" value="Release factor glutamine methyltransferase"/>
    <property type="match status" value="1"/>
</dbReference>
<keyword evidence="2 5" id="KW-0808">Transferase</keyword>
<gene>
    <name evidence="5" type="primary">prmC</name>
    <name evidence="8" type="ORF">B1806_00425</name>
</gene>
<dbReference type="InterPro" id="IPR029063">
    <property type="entry name" value="SAM-dependent_MTases_sf"/>
</dbReference>
<comment type="caution">
    <text evidence="8">The sequence shown here is derived from an EMBL/GenBank/DDBJ whole genome shotgun (WGS) entry which is preliminary data.</text>
</comment>
<dbReference type="Proteomes" id="UP000307749">
    <property type="component" value="Unassembled WGS sequence"/>
</dbReference>
<dbReference type="NCBIfam" id="TIGR03534">
    <property type="entry name" value="RF_mod_PrmC"/>
    <property type="match status" value="1"/>
</dbReference>
<feature type="binding site" evidence="5">
    <location>
        <position position="173"/>
    </location>
    <ligand>
        <name>S-adenosyl-L-methionine</name>
        <dbReference type="ChEBI" id="CHEBI:59789"/>
    </ligand>
</feature>
<keyword evidence="9" id="KW-1185">Reference proteome</keyword>
<dbReference type="GO" id="GO:0102559">
    <property type="term" value="F:peptide chain release factor N(5)-glutamine methyltransferase activity"/>
    <property type="evidence" value="ECO:0007669"/>
    <property type="project" value="UniProtKB-EC"/>
</dbReference>
<protein>
    <recommendedName>
        <fullName evidence="5">Release factor glutamine methyltransferase</fullName>
        <shortName evidence="5">RF MTase</shortName>
        <ecNumber evidence="5">2.1.1.297</ecNumber>
    </recommendedName>
    <alternativeName>
        <fullName evidence="5">N5-glutamine methyltransferase PrmC</fullName>
    </alternativeName>
    <alternativeName>
        <fullName evidence="5">Protein-(glutamine-N5) MTase PrmC</fullName>
    </alternativeName>
    <alternativeName>
        <fullName evidence="5">Protein-glutamine N-methyltransferase PrmC</fullName>
    </alternativeName>
</protein>
<dbReference type="HAMAP" id="MF_02126">
    <property type="entry name" value="RF_methyltr_PrmC"/>
    <property type="match status" value="1"/>
</dbReference>
<feature type="binding site" evidence="5">
    <location>
        <begin position="121"/>
        <end position="125"/>
    </location>
    <ligand>
        <name>S-adenosyl-L-methionine</name>
        <dbReference type="ChEBI" id="CHEBI:59789"/>
    </ligand>
</feature>
<accession>A0A4S3KUA9</accession>
<dbReference type="PANTHER" id="PTHR18895">
    <property type="entry name" value="HEMK METHYLTRANSFERASE"/>
    <property type="match status" value="1"/>
</dbReference>
<name>A0A4S3KUA9_9GAMM</name>
<evidence type="ECO:0000259" key="7">
    <source>
        <dbReference type="Pfam" id="PF17827"/>
    </source>
</evidence>
<evidence type="ECO:0000256" key="5">
    <source>
        <dbReference type="HAMAP-Rule" id="MF_02126"/>
    </source>
</evidence>
<evidence type="ECO:0000256" key="1">
    <source>
        <dbReference type="ARBA" id="ARBA00022603"/>
    </source>
</evidence>
<feature type="domain" description="Methyltransferase small" evidence="6">
    <location>
        <begin position="98"/>
        <end position="198"/>
    </location>
</feature>
<feature type="binding site" evidence="5">
    <location>
        <position position="188"/>
    </location>
    <ligand>
        <name>S-adenosyl-L-methionine</name>
        <dbReference type="ChEBI" id="CHEBI:59789"/>
    </ligand>
</feature>
<dbReference type="InterPro" id="IPR050320">
    <property type="entry name" value="N5-glutamine_MTase"/>
</dbReference>
<evidence type="ECO:0000256" key="2">
    <source>
        <dbReference type="ARBA" id="ARBA00022679"/>
    </source>
</evidence>
<evidence type="ECO:0000259" key="6">
    <source>
        <dbReference type="Pfam" id="PF05175"/>
    </source>
</evidence>
<dbReference type="GO" id="GO:0032259">
    <property type="term" value="P:methylation"/>
    <property type="evidence" value="ECO:0007669"/>
    <property type="project" value="UniProtKB-KW"/>
</dbReference>
<evidence type="ECO:0000313" key="9">
    <source>
        <dbReference type="Proteomes" id="UP000307749"/>
    </source>
</evidence>
<dbReference type="InterPro" id="IPR019874">
    <property type="entry name" value="RF_methyltr_PrmC"/>
</dbReference>
<dbReference type="InterPro" id="IPR002052">
    <property type="entry name" value="DNA_methylase_N6_adenine_CS"/>
</dbReference>
<dbReference type="Pfam" id="PF17827">
    <property type="entry name" value="PrmC_N"/>
    <property type="match status" value="1"/>
</dbReference>
<dbReference type="STRING" id="993689.GCA_002077135_03162"/>
<dbReference type="EMBL" id="MWQO01000003">
    <property type="protein sequence ID" value="THD12058.1"/>
    <property type="molecule type" value="Genomic_DNA"/>
</dbReference>
<keyword evidence="3 5" id="KW-0949">S-adenosyl-L-methionine</keyword>
<dbReference type="Gene3D" id="1.10.8.10">
    <property type="entry name" value="DNA helicase RuvA subunit, C-terminal domain"/>
    <property type="match status" value="1"/>
</dbReference>
<evidence type="ECO:0000256" key="3">
    <source>
        <dbReference type="ARBA" id="ARBA00022691"/>
    </source>
</evidence>
<organism evidence="8 9">
    <name type="scientific">Metallibacterium scheffleri</name>
    <dbReference type="NCBI Taxonomy" id="993689"/>
    <lineage>
        <taxon>Bacteria</taxon>
        <taxon>Pseudomonadati</taxon>
        <taxon>Pseudomonadota</taxon>
        <taxon>Gammaproteobacteria</taxon>
        <taxon>Lysobacterales</taxon>
        <taxon>Rhodanobacteraceae</taxon>
        <taxon>Metallibacterium</taxon>
    </lineage>
</organism>
<evidence type="ECO:0000313" key="8">
    <source>
        <dbReference type="EMBL" id="THD12058.1"/>
    </source>
</evidence>
<comment type="similarity">
    <text evidence="5">Belongs to the protein N5-glutamine methyltransferase family. PrmC subfamily.</text>
</comment>
<dbReference type="InterPro" id="IPR004556">
    <property type="entry name" value="HemK-like"/>
</dbReference>
<proteinExistence type="inferred from homology"/>
<dbReference type="PROSITE" id="PS00092">
    <property type="entry name" value="N6_MTASE"/>
    <property type="match status" value="1"/>
</dbReference>
<feature type="binding site" evidence="5">
    <location>
        <begin position="188"/>
        <end position="191"/>
    </location>
    <ligand>
        <name>substrate</name>
    </ligand>
</feature>
<dbReference type="NCBIfam" id="TIGR00536">
    <property type="entry name" value="hemK_fam"/>
    <property type="match status" value="1"/>
</dbReference>
<sequence>MPQMTDLRTLLATARVQLASDEAALEAELLLAVALGQPRSWLYAHADAVPAADTAARFAELIARRTAGEPVAYLLGRRGFWTLDLQVGPECLIPRPETELLLEHALLRLPQDVPVRVADLGTGSGALALAVASERPLAEVWASDVSAAALECARANAQRLGLTRRVHFAEGDWCVALGAERYAMLVSNPPYLAEDDEHLQQGDLRFEPRMALVSGAEGLDALRVIIAAAPDHLEPRGWLLLEHGAGQGPPVRALLGARGFVEVHSLRDLQAHERVSLGRWMQPAS</sequence>
<dbReference type="InterPro" id="IPR040758">
    <property type="entry name" value="PrmC_N"/>
</dbReference>
<evidence type="ECO:0000256" key="4">
    <source>
        <dbReference type="ARBA" id="ARBA00048391"/>
    </source>
</evidence>